<protein>
    <submittedName>
        <fullName evidence="1">Uncharacterized protein</fullName>
    </submittedName>
</protein>
<comment type="caution">
    <text evidence="1">The sequence shown here is derived from an EMBL/GenBank/DDBJ whole genome shotgun (WGS) entry which is preliminary data.</text>
</comment>
<sequence>MSKSNKKISKQVPKPCNNEIPFCFSILVPSKLDTSKIEYLDFTFDVSCLQCIIEPISIPVHVDDPCDTKECIPSKALINQIRIVGCIQIFAGLFPLVSIDIPQGGYIPNPAGSPPFLSSGLGSVNGSEVLCVDRVICYTDLDNSDPCPDLSESTFTAYTGTYKTDECGNTLIPIKGSIFLPNCNKCE</sequence>
<evidence type="ECO:0000313" key="1">
    <source>
        <dbReference type="EMBL" id="TKI82232.1"/>
    </source>
</evidence>
<dbReference type="RefSeq" id="WP_137058600.1">
    <property type="nucleotide sequence ID" value="NZ_SZOD01000592.1"/>
</dbReference>
<gene>
    <name evidence="1" type="ORF">FC701_22235</name>
</gene>
<evidence type="ECO:0000313" key="2">
    <source>
        <dbReference type="Proteomes" id="UP000305524"/>
    </source>
</evidence>
<dbReference type="EMBL" id="SZOD01000592">
    <property type="protein sequence ID" value="TKI82232.1"/>
    <property type="molecule type" value="Genomic_DNA"/>
</dbReference>
<organism evidence="1 2">
    <name type="scientific">Bacillus mycoides</name>
    <dbReference type="NCBI Taxonomy" id="1405"/>
    <lineage>
        <taxon>Bacteria</taxon>
        <taxon>Bacillati</taxon>
        <taxon>Bacillota</taxon>
        <taxon>Bacilli</taxon>
        <taxon>Bacillales</taxon>
        <taxon>Bacillaceae</taxon>
        <taxon>Bacillus</taxon>
        <taxon>Bacillus cereus group</taxon>
    </lineage>
</organism>
<proteinExistence type="predicted"/>
<accession>A0A4U3A4W6</accession>
<dbReference type="AlphaFoldDB" id="A0A4U3A4W6"/>
<reference evidence="1 2" key="1">
    <citation type="journal article" date="2019" name="Environ. Microbiol.">
        <title>An active ?-lactamase is a part of an orchestrated cell wall stress resistance network of Bacillus subtilis and related rhizosphere species.</title>
        <authorList>
            <person name="Bucher T."/>
            <person name="Keren-Paz A."/>
            <person name="Hausser J."/>
            <person name="Olender T."/>
            <person name="Cytryn E."/>
            <person name="Kolodkin-Gal I."/>
        </authorList>
    </citation>
    <scope>NUCLEOTIDE SEQUENCE [LARGE SCALE GENOMIC DNA]</scope>
    <source>
        <strain evidence="1 2">I186</strain>
    </source>
</reference>
<dbReference type="Proteomes" id="UP000305524">
    <property type="component" value="Unassembled WGS sequence"/>
</dbReference>
<name>A0A4U3A4W6_BACMY</name>